<comment type="caution">
    <text evidence="4">The sequence shown here is derived from an EMBL/GenBank/DDBJ whole genome shotgun (WGS) entry which is preliminary data.</text>
</comment>
<organism evidence="4 5">
    <name type="scientific">Zavarzinia aquatilis</name>
    <dbReference type="NCBI Taxonomy" id="2211142"/>
    <lineage>
        <taxon>Bacteria</taxon>
        <taxon>Pseudomonadati</taxon>
        <taxon>Pseudomonadota</taxon>
        <taxon>Alphaproteobacteria</taxon>
        <taxon>Rhodospirillales</taxon>
        <taxon>Zavarziniaceae</taxon>
        <taxon>Zavarzinia</taxon>
    </lineage>
</organism>
<dbReference type="AlphaFoldDB" id="A0A317E1Y7"/>
<feature type="coiled-coil region" evidence="1">
    <location>
        <begin position="541"/>
        <end position="568"/>
    </location>
</feature>
<dbReference type="InterPro" id="IPR027417">
    <property type="entry name" value="P-loop_NTPase"/>
</dbReference>
<evidence type="ECO:0000256" key="1">
    <source>
        <dbReference type="SAM" id="Coils"/>
    </source>
</evidence>
<evidence type="ECO:0000259" key="3">
    <source>
        <dbReference type="Pfam" id="PF18709"/>
    </source>
</evidence>
<dbReference type="RefSeq" id="WP_109906776.1">
    <property type="nucleotide sequence ID" value="NZ_QGLE01000008.1"/>
</dbReference>
<feature type="domain" description="Dynamin-like helical" evidence="3">
    <location>
        <begin position="212"/>
        <end position="549"/>
    </location>
</feature>
<dbReference type="OrthoDB" id="6402537at2"/>
<protein>
    <submittedName>
        <fullName evidence="4">GTP-binding protein</fullName>
    </submittedName>
</protein>
<dbReference type="InterPro" id="IPR045063">
    <property type="entry name" value="Dynamin_N"/>
</dbReference>
<dbReference type="InterPro" id="IPR040576">
    <property type="entry name" value="DLP_helical"/>
</dbReference>
<feature type="domain" description="Dynamin N-terminal" evidence="2">
    <location>
        <begin position="88"/>
        <end position="178"/>
    </location>
</feature>
<dbReference type="Pfam" id="PF18709">
    <property type="entry name" value="DLP_helical"/>
    <property type="match status" value="1"/>
</dbReference>
<dbReference type="Gene3D" id="3.40.50.300">
    <property type="entry name" value="P-loop containing nucleotide triphosphate hydrolases"/>
    <property type="match status" value="1"/>
</dbReference>
<evidence type="ECO:0000313" key="5">
    <source>
        <dbReference type="Proteomes" id="UP000245461"/>
    </source>
</evidence>
<dbReference type="InterPro" id="IPR049678">
    <property type="entry name" value="LeoA-like"/>
</dbReference>
<evidence type="ECO:0000259" key="2">
    <source>
        <dbReference type="Pfam" id="PF00350"/>
    </source>
</evidence>
<dbReference type="Pfam" id="PF00350">
    <property type="entry name" value="Dynamin_N"/>
    <property type="match status" value="1"/>
</dbReference>
<dbReference type="EMBL" id="QGLE01000008">
    <property type="protein sequence ID" value="PWR21098.1"/>
    <property type="molecule type" value="Genomic_DNA"/>
</dbReference>
<sequence>MDQFGQFNSGKEAILGTLEQLRCLLVELGEIGADVAVDLEKIAAAVKSIELDVLRIALLGAFSDGKTSVVAAWLGRVMDNMKIDMDESSDQLAVYCPEGLPDQCEIVDTPGLFGDKARAVDGTQVMYEDVTKRYISEAHLILYVVDATNPLKDSHGSIVRWLLRDLDKLSSTVFVINKMDEVTDLTEQDLFAQQATIKKENLKSKLLRVANLSAVEAGQLNIVCIASNPNGRGLEFWFSKRSQYEERSRINDLKAETSRILDASVPAVLVAKTGLDVVRDIVGKKVLEARAQLDDLRSYEQRNREESTRIRKDLVKARGEVKRLGGELFDELQNLERQLLGKLRPLAIEDIRGYLEDEIGYSEEAVGYKMNLKIKMAVDRFFAQASNVAKTLALDIERELDSSQSFLEAMSGKAARGAGNALQGLARVNPEALKGAILAARDVLGKVTGITIKFKPWGVTNLAGAAKFAPAAGLAIQLASDAWELMSSIQREEKLKEIKEEINGMIKSSFKNVYEIIAHEEKLFECFAPELAEFDVIIQGMEEAASVIESKRLKVAHLEERMSVLRQAASRPQVL</sequence>
<name>A0A317E1Y7_9PROT</name>
<dbReference type="NCBIfam" id="NF041922">
    <property type="entry name" value="DLP_LeoA_gen"/>
    <property type="match status" value="1"/>
</dbReference>
<reference evidence="4 5" key="1">
    <citation type="submission" date="2018-05" db="EMBL/GenBank/DDBJ databases">
        <title>Zavarzinia sp. HR-AS.</title>
        <authorList>
            <person name="Lee Y."/>
            <person name="Jeon C.O."/>
        </authorList>
    </citation>
    <scope>NUCLEOTIDE SEQUENCE [LARGE SCALE GENOMIC DNA]</scope>
    <source>
        <strain evidence="4 5">HR-AS</strain>
    </source>
</reference>
<evidence type="ECO:0000313" key="4">
    <source>
        <dbReference type="EMBL" id="PWR21098.1"/>
    </source>
</evidence>
<accession>A0A317E1Y7</accession>
<gene>
    <name evidence="4" type="ORF">DKG74_13910</name>
</gene>
<dbReference type="Proteomes" id="UP000245461">
    <property type="component" value="Unassembled WGS sequence"/>
</dbReference>
<proteinExistence type="predicted"/>
<keyword evidence="1" id="KW-0175">Coiled coil</keyword>
<dbReference type="SUPFAM" id="SSF52540">
    <property type="entry name" value="P-loop containing nucleoside triphosphate hydrolases"/>
    <property type="match status" value="1"/>
</dbReference>
<keyword evidence="5" id="KW-1185">Reference proteome</keyword>